<keyword evidence="6" id="KW-0378">Hydrolase</keyword>
<protein>
    <submittedName>
        <fullName evidence="12">CRISPR-associated helicase, Cas3 family</fullName>
    </submittedName>
</protein>
<dbReference type="PANTHER" id="PTHR47959:SF16">
    <property type="entry name" value="CRISPR-ASSOCIATED NUCLEASE_HELICASE CAS3-RELATED"/>
    <property type="match status" value="1"/>
</dbReference>
<dbReference type="GO" id="GO:0046872">
    <property type="term" value="F:metal ion binding"/>
    <property type="evidence" value="ECO:0007669"/>
    <property type="project" value="UniProtKB-KW"/>
</dbReference>
<evidence type="ECO:0000256" key="9">
    <source>
        <dbReference type="ARBA" id="ARBA00023118"/>
    </source>
</evidence>
<dbReference type="Proteomes" id="UP000198816">
    <property type="component" value="Unassembled WGS sequence"/>
</dbReference>
<dbReference type="GO" id="GO:0016787">
    <property type="term" value="F:hydrolase activity"/>
    <property type="evidence" value="ECO:0007669"/>
    <property type="project" value="UniProtKB-KW"/>
</dbReference>
<dbReference type="Pfam" id="PF18019">
    <property type="entry name" value="Cas3_HD"/>
    <property type="match status" value="1"/>
</dbReference>
<dbReference type="GO" id="GO:0003676">
    <property type="term" value="F:nucleic acid binding"/>
    <property type="evidence" value="ECO:0007669"/>
    <property type="project" value="InterPro"/>
</dbReference>
<evidence type="ECO:0000259" key="10">
    <source>
        <dbReference type="PROSITE" id="PS51192"/>
    </source>
</evidence>
<dbReference type="Pfam" id="PF22590">
    <property type="entry name" value="Cas3-like_C_2"/>
    <property type="match status" value="1"/>
</dbReference>
<evidence type="ECO:0000256" key="7">
    <source>
        <dbReference type="ARBA" id="ARBA00022806"/>
    </source>
</evidence>
<evidence type="ECO:0000256" key="2">
    <source>
        <dbReference type="ARBA" id="ARBA00009046"/>
    </source>
</evidence>
<dbReference type="Gene3D" id="1.10.3210.30">
    <property type="match status" value="1"/>
</dbReference>
<dbReference type="InterPro" id="IPR014001">
    <property type="entry name" value="Helicase_ATP-bd"/>
</dbReference>
<dbReference type="Pfam" id="PF00270">
    <property type="entry name" value="DEAD"/>
    <property type="match status" value="1"/>
</dbReference>
<keyword evidence="3" id="KW-0540">Nuclease</keyword>
<keyword evidence="5" id="KW-0547">Nucleotide-binding</keyword>
<dbReference type="RefSeq" id="WP_093030922.1">
    <property type="nucleotide sequence ID" value="NZ_FNNZ01000008.1"/>
</dbReference>
<dbReference type="InterPro" id="IPR006474">
    <property type="entry name" value="Helicase_Cas3_CRISPR-ass_core"/>
</dbReference>
<dbReference type="InterPro" id="IPR050079">
    <property type="entry name" value="DEAD_box_RNA_helicase"/>
</dbReference>
<gene>
    <name evidence="12" type="ORF">SAMN05421783_10819</name>
</gene>
<comment type="similarity">
    <text evidence="1">In the N-terminal section; belongs to the CRISPR-associated nuclease Cas3-HD family.</text>
</comment>
<dbReference type="CDD" id="cd09641">
    <property type="entry name" value="Cas3''_I"/>
    <property type="match status" value="1"/>
</dbReference>
<dbReference type="SUPFAM" id="SSF109604">
    <property type="entry name" value="HD-domain/PDEase-like"/>
    <property type="match status" value="1"/>
</dbReference>
<evidence type="ECO:0000256" key="3">
    <source>
        <dbReference type="ARBA" id="ARBA00022722"/>
    </source>
</evidence>
<dbReference type="OrthoDB" id="9810236at2"/>
<dbReference type="InterPro" id="IPR027417">
    <property type="entry name" value="P-loop_NTPase"/>
</dbReference>
<evidence type="ECO:0000256" key="4">
    <source>
        <dbReference type="ARBA" id="ARBA00022723"/>
    </source>
</evidence>
<evidence type="ECO:0000313" key="13">
    <source>
        <dbReference type="Proteomes" id="UP000198816"/>
    </source>
</evidence>
<keyword evidence="4" id="KW-0479">Metal-binding</keyword>
<dbReference type="Gene3D" id="3.40.50.300">
    <property type="entry name" value="P-loop containing nucleotide triphosphate hydrolases"/>
    <property type="match status" value="2"/>
</dbReference>
<dbReference type="GO" id="GO:0005524">
    <property type="term" value="F:ATP binding"/>
    <property type="evidence" value="ECO:0007669"/>
    <property type="project" value="UniProtKB-KW"/>
</dbReference>
<keyword evidence="9" id="KW-0051">Antiviral defense</keyword>
<evidence type="ECO:0000256" key="1">
    <source>
        <dbReference type="ARBA" id="ARBA00006847"/>
    </source>
</evidence>
<dbReference type="EMBL" id="FNNZ01000008">
    <property type="protein sequence ID" value="SDW74931.1"/>
    <property type="molecule type" value="Genomic_DNA"/>
</dbReference>
<dbReference type="NCBIfam" id="TIGR01587">
    <property type="entry name" value="cas3_core"/>
    <property type="match status" value="1"/>
</dbReference>
<name>A0A1H2W303_THIRO</name>
<accession>A0A1H2W303</accession>
<dbReference type="GO" id="GO:0004518">
    <property type="term" value="F:nuclease activity"/>
    <property type="evidence" value="ECO:0007669"/>
    <property type="project" value="UniProtKB-KW"/>
</dbReference>
<comment type="similarity">
    <text evidence="2">In the central section; belongs to the CRISPR-associated helicase Cas3 family.</text>
</comment>
<feature type="domain" description="HD Cas3-type" evidence="11">
    <location>
        <begin position="10"/>
        <end position="235"/>
    </location>
</feature>
<dbReference type="AlphaFoldDB" id="A0A1H2W303"/>
<proteinExistence type="inferred from homology"/>
<evidence type="ECO:0000256" key="8">
    <source>
        <dbReference type="ARBA" id="ARBA00022840"/>
    </source>
</evidence>
<evidence type="ECO:0000256" key="6">
    <source>
        <dbReference type="ARBA" id="ARBA00022801"/>
    </source>
</evidence>
<dbReference type="InterPro" id="IPR054712">
    <property type="entry name" value="Cas3-like_dom"/>
</dbReference>
<reference evidence="13" key="1">
    <citation type="submission" date="2016-10" db="EMBL/GenBank/DDBJ databases">
        <authorList>
            <person name="Varghese N."/>
            <person name="Submissions S."/>
        </authorList>
    </citation>
    <scope>NUCLEOTIDE SEQUENCE [LARGE SCALE GENOMIC DNA]</scope>
    <source>
        <strain evidence="13">DSM 217</strain>
    </source>
</reference>
<dbReference type="NCBIfam" id="TIGR01596">
    <property type="entry name" value="cas3_HD"/>
    <property type="match status" value="1"/>
</dbReference>
<sequence>MLYAKRKRPDDSDPKGLEEHSWDVLRAATTIFGDGDTPTRVAVAWLRFFRLDTERWRMFRLNLAACALLHDIGKANDGFQLAMTRGGDHQLLRHEHLSALILALPTLRAWLAANVLLMPELVISAIACHHLKASKQPPSRAGYPAFAEPYSGNDRNILVIQEPEALHGFLDGVARYLDLPPPPEVPILWTMDGSRGQALNQAKRQVEQLFRPMQRFQPDNLLPALKAALVVADAAGSGLAREHRDIKIWISATFEGAPALTGADIEEHVLGKRIAEIEARRRIKEPGYVFRYHDFQDGAALLPARALLIAPCGLGKTLAAWRWIGSRLDAQPASRVLFLYPTRATATEGFKDYVSHAPETDATLLSATAAYELKDMFANPDDPRGERCYETDARLFAVGVWQKRLFSATVDQFLGFMQQVYRSTCLLPVLADSIIVVDEVHSFDSGLFSTLTRFMDAFDVPVLCMTASLPAGRREQLQRRGFAVYPHDLAAFRDLKERARASRYRVRTIADHAEAQQIAEHALKRDLRVLWVVNTVDRCQSIAERLSRWCPLCYHSRFKLEDRNRRHREVIDRFAGAEGALLAVTTQVCEMSLDLDADVLISEYASIPALIQRMGRCNRHEAPGRPLGDVYLYRPESLSPYSEQELSGTEAFIADLMSAETVSQTDLEERLEHYSRLAQKEPERLTAFLDDGPWARGGEQDLRDGDDYTVAAILDQDLPRWAPGCEGLVVPVPRKLGRSDPRLPRHLHVAPASHYCERFGFCKHPLNQPQGADA</sequence>
<feature type="domain" description="Helicase ATP-binding" evidence="10">
    <location>
        <begin position="297"/>
        <end position="487"/>
    </location>
</feature>
<dbReference type="STRING" id="1058.SAMN05421783_10819"/>
<dbReference type="GO" id="GO:0003724">
    <property type="term" value="F:RNA helicase activity"/>
    <property type="evidence" value="ECO:0007669"/>
    <property type="project" value="TreeGrafter"/>
</dbReference>
<evidence type="ECO:0000259" key="11">
    <source>
        <dbReference type="PROSITE" id="PS51643"/>
    </source>
</evidence>
<keyword evidence="8" id="KW-0067">ATP-binding</keyword>
<keyword evidence="13" id="KW-1185">Reference proteome</keyword>
<evidence type="ECO:0000256" key="5">
    <source>
        <dbReference type="ARBA" id="ARBA00022741"/>
    </source>
</evidence>
<dbReference type="PROSITE" id="PS51192">
    <property type="entry name" value="HELICASE_ATP_BIND_1"/>
    <property type="match status" value="1"/>
</dbReference>
<dbReference type="InterPro" id="IPR038257">
    <property type="entry name" value="CRISPR-assoc_Cas3_HD_sf"/>
</dbReference>
<evidence type="ECO:0000313" key="12">
    <source>
        <dbReference type="EMBL" id="SDW74931.1"/>
    </source>
</evidence>
<keyword evidence="7" id="KW-0347">Helicase</keyword>
<dbReference type="SUPFAM" id="SSF52540">
    <property type="entry name" value="P-loop containing nucleoside triphosphate hydrolases"/>
    <property type="match status" value="1"/>
</dbReference>
<dbReference type="PANTHER" id="PTHR47959">
    <property type="entry name" value="ATP-DEPENDENT RNA HELICASE RHLE-RELATED"/>
    <property type="match status" value="1"/>
</dbReference>
<dbReference type="InterPro" id="IPR006483">
    <property type="entry name" value="CRISPR-assoc_Cas3_HD"/>
</dbReference>
<dbReference type="PROSITE" id="PS51643">
    <property type="entry name" value="HD_CAS3"/>
    <property type="match status" value="1"/>
</dbReference>
<dbReference type="InterPro" id="IPR011545">
    <property type="entry name" value="DEAD/DEAH_box_helicase_dom"/>
</dbReference>
<organism evidence="12 13">
    <name type="scientific">Thiocapsa roseopersicina</name>
    <dbReference type="NCBI Taxonomy" id="1058"/>
    <lineage>
        <taxon>Bacteria</taxon>
        <taxon>Pseudomonadati</taxon>
        <taxon>Pseudomonadota</taxon>
        <taxon>Gammaproteobacteria</taxon>
        <taxon>Chromatiales</taxon>
        <taxon>Chromatiaceae</taxon>
        <taxon>Thiocapsa</taxon>
    </lineage>
</organism>
<dbReference type="GO" id="GO:0051607">
    <property type="term" value="P:defense response to virus"/>
    <property type="evidence" value="ECO:0007669"/>
    <property type="project" value="UniProtKB-KW"/>
</dbReference>
<dbReference type="GO" id="GO:0005829">
    <property type="term" value="C:cytosol"/>
    <property type="evidence" value="ECO:0007669"/>
    <property type="project" value="TreeGrafter"/>
</dbReference>
<dbReference type="SMART" id="SM00487">
    <property type="entry name" value="DEXDc"/>
    <property type="match status" value="1"/>
</dbReference>